<protein>
    <submittedName>
        <fullName evidence="4">Beta-lactamase/transpeptidase-like protein</fullName>
    </submittedName>
</protein>
<proteinExistence type="inferred from homology"/>
<feature type="domain" description="Beta-lactamase-related" evidence="3">
    <location>
        <begin position="11"/>
        <end position="381"/>
    </location>
</feature>
<keyword evidence="2" id="KW-0378">Hydrolase</keyword>
<dbReference type="InterPro" id="IPR001466">
    <property type="entry name" value="Beta-lactam-related"/>
</dbReference>
<dbReference type="OrthoDB" id="428260at2759"/>
<dbReference type="EMBL" id="MU004193">
    <property type="protein sequence ID" value="KAF2492714.1"/>
    <property type="molecule type" value="Genomic_DNA"/>
</dbReference>
<name>A0A6A6QKX4_9PEZI</name>
<dbReference type="Pfam" id="PF00144">
    <property type="entry name" value="Beta-lactamase"/>
    <property type="match status" value="1"/>
</dbReference>
<sequence>MDIEKATAKGSNGVPGVVMAVVNKDGDYVFKETAGYLSVEEDAAPIQFDTTFSVASFTKLITTIAALQCVERGQITLDEPTDKLLPELAALPLIEPAENAEQPFMLKEATNNITLRHLLTHTSGVCYDVMDPTVMAWRASRGEESMATKPDILKAFGHPRIFEAGESWSYGPSIDWAGFLVGRLNKTTLGEYCEENIFTPLKMESTTWRLDQKPSVEERLMPISLRMPDGKFVTGPANFVSERPIVDELGGAGLHTSVPDYTRVLADLLKESPTLLKKETVDMMFTPQFEVGSKPHDGEYKQAALTSRGLVGGTIHEGIRPILNFGLGAMVTVEDIKTDVYYKPKGTLSWSGMPNLVWAINRELGLAWVYATQILPWDDDFSFNLAMQFETKVWKMKP</sequence>
<dbReference type="PANTHER" id="PTHR43283:SF17">
    <property type="entry name" value="(LOVD), PUTATIVE (AFU_ORTHOLOGUE AFUA_5G00920)-RELATED"/>
    <property type="match status" value="1"/>
</dbReference>
<evidence type="ECO:0000256" key="1">
    <source>
        <dbReference type="ARBA" id="ARBA00009009"/>
    </source>
</evidence>
<comment type="similarity">
    <text evidence="1">Belongs to the class-A beta-lactamase family.</text>
</comment>
<dbReference type="AlphaFoldDB" id="A0A6A6QKX4"/>
<dbReference type="PANTHER" id="PTHR43283">
    <property type="entry name" value="BETA-LACTAMASE-RELATED"/>
    <property type="match status" value="1"/>
</dbReference>
<evidence type="ECO:0000259" key="3">
    <source>
        <dbReference type="Pfam" id="PF00144"/>
    </source>
</evidence>
<dbReference type="GO" id="GO:0016787">
    <property type="term" value="F:hydrolase activity"/>
    <property type="evidence" value="ECO:0007669"/>
    <property type="project" value="UniProtKB-KW"/>
</dbReference>
<gene>
    <name evidence="4" type="ORF">BU16DRAFT_573916</name>
</gene>
<evidence type="ECO:0000256" key="2">
    <source>
        <dbReference type="ARBA" id="ARBA00022801"/>
    </source>
</evidence>
<keyword evidence="5" id="KW-1185">Reference proteome</keyword>
<evidence type="ECO:0000313" key="5">
    <source>
        <dbReference type="Proteomes" id="UP000799750"/>
    </source>
</evidence>
<evidence type="ECO:0000313" key="4">
    <source>
        <dbReference type="EMBL" id="KAF2492714.1"/>
    </source>
</evidence>
<dbReference type="InterPro" id="IPR012338">
    <property type="entry name" value="Beta-lactam/transpept-like"/>
</dbReference>
<organism evidence="4 5">
    <name type="scientific">Lophium mytilinum</name>
    <dbReference type="NCBI Taxonomy" id="390894"/>
    <lineage>
        <taxon>Eukaryota</taxon>
        <taxon>Fungi</taxon>
        <taxon>Dikarya</taxon>
        <taxon>Ascomycota</taxon>
        <taxon>Pezizomycotina</taxon>
        <taxon>Dothideomycetes</taxon>
        <taxon>Pleosporomycetidae</taxon>
        <taxon>Mytilinidiales</taxon>
        <taxon>Mytilinidiaceae</taxon>
        <taxon>Lophium</taxon>
    </lineage>
</organism>
<dbReference type="Gene3D" id="3.40.710.10">
    <property type="entry name" value="DD-peptidase/beta-lactamase superfamily"/>
    <property type="match status" value="1"/>
</dbReference>
<dbReference type="Proteomes" id="UP000799750">
    <property type="component" value="Unassembled WGS sequence"/>
</dbReference>
<reference evidence="4" key="1">
    <citation type="journal article" date="2020" name="Stud. Mycol.">
        <title>101 Dothideomycetes genomes: a test case for predicting lifestyles and emergence of pathogens.</title>
        <authorList>
            <person name="Haridas S."/>
            <person name="Albert R."/>
            <person name="Binder M."/>
            <person name="Bloem J."/>
            <person name="Labutti K."/>
            <person name="Salamov A."/>
            <person name="Andreopoulos B."/>
            <person name="Baker S."/>
            <person name="Barry K."/>
            <person name="Bills G."/>
            <person name="Bluhm B."/>
            <person name="Cannon C."/>
            <person name="Castanera R."/>
            <person name="Culley D."/>
            <person name="Daum C."/>
            <person name="Ezra D."/>
            <person name="Gonzalez J."/>
            <person name="Henrissat B."/>
            <person name="Kuo A."/>
            <person name="Liang C."/>
            <person name="Lipzen A."/>
            <person name="Lutzoni F."/>
            <person name="Magnuson J."/>
            <person name="Mondo S."/>
            <person name="Nolan M."/>
            <person name="Ohm R."/>
            <person name="Pangilinan J."/>
            <person name="Park H.-J."/>
            <person name="Ramirez L."/>
            <person name="Alfaro M."/>
            <person name="Sun H."/>
            <person name="Tritt A."/>
            <person name="Yoshinaga Y."/>
            <person name="Zwiers L.-H."/>
            <person name="Turgeon B."/>
            <person name="Goodwin S."/>
            <person name="Spatafora J."/>
            <person name="Crous P."/>
            <person name="Grigoriev I."/>
        </authorList>
    </citation>
    <scope>NUCLEOTIDE SEQUENCE</scope>
    <source>
        <strain evidence="4">CBS 269.34</strain>
    </source>
</reference>
<dbReference type="SUPFAM" id="SSF56601">
    <property type="entry name" value="beta-lactamase/transpeptidase-like"/>
    <property type="match status" value="1"/>
</dbReference>
<accession>A0A6A6QKX4</accession>
<dbReference type="InterPro" id="IPR050789">
    <property type="entry name" value="Diverse_Enzym_Activities"/>
</dbReference>